<keyword evidence="2" id="KW-1185">Reference proteome</keyword>
<protein>
    <submittedName>
        <fullName evidence="1">Uncharacterized protein</fullName>
    </submittedName>
</protein>
<evidence type="ECO:0000313" key="1">
    <source>
        <dbReference type="EMBL" id="EDN94521.1"/>
    </source>
</evidence>
<dbReference type="Proteomes" id="UP000001312">
    <property type="component" value="Unassembled WGS sequence"/>
</dbReference>
<sequence length="70" mass="8185">MSSRYFTSNTFNNCHIKMLQLPLPFVPMIDIQRVIYVVVKGVETWRVTLTLLWSTNTIRIELGCKSYCVD</sequence>
<dbReference type="HOGENOM" id="CLU_2759349_0_0_1"/>
<reference evidence="2" key="1">
    <citation type="journal article" date="2011" name="PLoS Genet.">
        <title>Genomic analysis of the necrotrophic fungal pathogens Sclerotinia sclerotiorum and Botrytis cinerea.</title>
        <authorList>
            <person name="Amselem J."/>
            <person name="Cuomo C.A."/>
            <person name="van Kan J.A."/>
            <person name="Viaud M."/>
            <person name="Benito E.P."/>
            <person name="Couloux A."/>
            <person name="Coutinho P.M."/>
            <person name="de Vries R.P."/>
            <person name="Dyer P.S."/>
            <person name="Fillinger S."/>
            <person name="Fournier E."/>
            <person name="Gout L."/>
            <person name="Hahn M."/>
            <person name="Kohn L."/>
            <person name="Lapalu N."/>
            <person name="Plummer K.M."/>
            <person name="Pradier J.M."/>
            <person name="Quevillon E."/>
            <person name="Sharon A."/>
            <person name="Simon A."/>
            <person name="ten Have A."/>
            <person name="Tudzynski B."/>
            <person name="Tudzynski P."/>
            <person name="Wincker P."/>
            <person name="Andrew M."/>
            <person name="Anthouard V."/>
            <person name="Beever R.E."/>
            <person name="Beffa R."/>
            <person name="Benoit I."/>
            <person name="Bouzid O."/>
            <person name="Brault B."/>
            <person name="Chen Z."/>
            <person name="Choquer M."/>
            <person name="Collemare J."/>
            <person name="Cotton P."/>
            <person name="Danchin E.G."/>
            <person name="Da Silva C."/>
            <person name="Gautier A."/>
            <person name="Giraud C."/>
            <person name="Giraud T."/>
            <person name="Gonzalez C."/>
            <person name="Grossetete S."/>
            <person name="Guldener U."/>
            <person name="Henrissat B."/>
            <person name="Howlett B.J."/>
            <person name="Kodira C."/>
            <person name="Kretschmer M."/>
            <person name="Lappartient A."/>
            <person name="Leroch M."/>
            <person name="Levis C."/>
            <person name="Mauceli E."/>
            <person name="Neuveglise C."/>
            <person name="Oeser B."/>
            <person name="Pearson M."/>
            <person name="Poulain J."/>
            <person name="Poussereau N."/>
            <person name="Quesneville H."/>
            <person name="Rascle C."/>
            <person name="Schumacher J."/>
            <person name="Segurens B."/>
            <person name="Sexton A."/>
            <person name="Silva E."/>
            <person name="Sirven C."/>
            <person name="Soanes D.M."/>
            <person name="Talbot N.J."/>
            <person name="Templeton M."/>
            <person name="Yandava C."/>
            <person name="Yarden O."/>
            <person name="Zeng Q."/>
            <person name="Rollins J.A."/>
            <person name="Lebrun M.H."/>
            <person name="Dickman M."/>
        </authorList>
    </citation>
    <scope>NUCLEOTIDE SEQUENCE [LARGE SCALE GENOMIC DNA]</scope>
    <source>
        <strain evidence="2">ATCC 18683 / 1980 / Ss-1</strain>
    </source>
</reference>
<accession>A7EYH9</accession>
<dbReference type="AlphaFoldDB" id="A7EYH9"/>
<dbReference type="RefSeq" id="XP_001588847.1">
    <property type="nucleotide sequence ID" value="XM_001588797.1"/>
</dbReference>
<dbReference type="InParanoid" id="A7EYH9"/>
<name>A7EYH9_SCLS1</name>
<dbReference type="KEGG" id="ssl:SS1G_10395"/>
<evidence type="ECO:0000313" key="2">
    <source>
        <dbReference type="Proteomes" id="UP000001312"/>
    </source>
</evidence>
<organism evidence="1 2">
    <name type="scientific">Sclerotinia sclerotiorum (strain ATCC 18683 / 1980 / Ss-1)</name>
    <name type="common">White mold</name>
    <name type="synonym">Whetzelinia sclerotiorum</name>
    <dbReference type="NCBI Taxonomy" id="665079"/>
    <lineage>
        <taxon>Eukaryota</taxon>
        <taxon>Fungi</taxon>
        <taxon>Dikarya</taxon>
        <taxon>Ascomycota</taxon>
        <taxon>Pezizomycotina</taxon>
        <taxon>Leotiomycetes</taxon>
        <taxon>Helotiales</taxon>
        <taxon>Sclerotiniaceae</taxon>
        <taxon>Sclerotinia</taxon>
    </lineage>
</organism>
<dbReference type="GeneID" id="5484804"/>
<gene>
    <name evidence="1" type="ORF">SS1G_10395</name>
</gene>
<dbReference type="EMBL" id="CH476635">
    <property type="protein sequence ID" value="EDN94521.1"/>
    <property type="molecule type" value="Genomic_DNA"/>
</dbReference>
<proteinExistence type="predicted"/>